<name>A0A6G9Z630_9NOCA</name>
<evidence type="ECO:0000313" key="1">
    <source>
        <dbReference type="EMBL" id="QIS20463.1"/>
    </source>
</evidence>
<proteinExistence type="predicted"/>
<dbReference type="Proteomes" id="UP000500953">
    <property type="component" value="Chromosome"/>
</dbReference>
<sequence length="215" mass="23926">MAHPDRVWYAAYGSNLHADRFAYYLRGGPLPGTPRTYPGCRDSAPPQDIRPLTLPGCVYFAWESPVWTGGIAFYADRPLTGWPQGTAARGYLLTAQQFSDLRTQEMYRVPGEAPDLDLRDTLRHGRSVLGPGRYETLIHVGDIDGAPVLTFTSSWDPAAVDLRAPSARYLTVLATGLAESHHWTPEQIVDYLGKRPGVHGNWSRSDLRDLVGDRY</sequence>
<dbReference type="RefSeq" id="WP_167487804.1">
    <property type="nucleotide sequence ID" value="NZ_CP046173.1"/>
</dbReference>
<protein>
    <submittedName>
        <fullName evidence="1">Histone deacetylase</fullName>
    </submittedName>
</protein>
<evidence type="ECO:0000313" key="2">
    <source>
        <dbReference type="Proteomes" id="UP000500953"/>
    </source>
</evidence>
<gene>
    <name evidence="1" type="ORF">F6W96_21365</name>
</gene>
<accession>A0A6G9Z630</accession>
<organism evidence="1 2">
    <name type="scientific">Nocardia terpenica</name>
    <dbReference type="NCBI Taxonomy" id="455432"/>
    <lineage>
        <taxon>Bacteria</taxon>
        <taxon>Bacillati</taxon>
        <taxon>Actinomycetota</taxon>
        <taxon>Actinomycetes</taxon>
        <taxon>Mycobacteriales</taxon>
        <taxon>Nocardiaceae</taxon>
        <taxon>Nocardia</taxon>
    </lineage>
</organism>
<dbReference type="AlphaFoldDB" id="A0A6G9Z630"/>
<dbReference type="Gene3D" id="3.10.490.10">
    <property type="entry name" value="Gamma-glutamyl cyclotransferase-like"/>
    <property type="match status" value="1"/>
</dbReference>
<reference evidence="1 2" key="1">
    <citation type="journal article" date="2019" name="ACS Chem. Biol.">
        <title>Identification and Mobilization of a Cryptic Antibiotic Biosynthesis Gene Locus from a Human-Pathogenic Nocardia Isolate.</title>
        <authorList>
            <person name="Herisse M."/>
            <person name="Ishida K."/>
            <person name="Porter J.L."/>
            <person name="Howden B."/>
            <person name="Hertweck C."/>
            <person name="Stinear T.P."/>
            <person name="Pidot S.J."/>
        </authorList>
    </citation>
    <scope>NUCLEOTIDE SEQUENCE [LARGE SCALE GENOMIC DNA]</scope>
    <source>
        <strain evidence="1 2">AUSMDU00012715</strain>
    </source>
</reference>
<dbReference type="EMBL" id="CP046173">
    <property type="protein sequence ID" value="QIS20463.1"/>
    <property type="molecule type" value="Genomic_DNA"/>
</dbReference>